<evidence type="ECO:0000259" key="3">
    <source>
        <dbReference type="Pfam" id="PF04059"/>
    </source>
</evidence>
<feature type="region of interest" description="Disordered" evidence="2">
    <location>
        <begin position="1"/>
        <end position="72"/>
    </location>
</feature>
<feature type="compositionally biased region" description="Basic and acidic residues" evidence="2">
    <location>
        <begin position="45"/>
        <end position="58"/>
    </location>
</feature>
<dbReference type="PANTHER" id="PTHR23189">
    <property type="entry name" value="RNA RECOGNITION MOTIF-CONTAINING"/>
    <property type="match status" value="1"/>
</dbReference>
<dbReference type="STRING" id="4999.A0A1Y1UQP9"/>
<dbReference type="RefSeq" id="XP_021873589.1">
    <property type="nucleotide sequence ID" value="XM_022017838.1"/>
</dbReference>
<evidence type="ECO:0000256" key="1">
    <source>
        <dbReference type="ARBA" id="ARBA00022884"/>
    </source>
</evidence>
<evidence type="ECO:0000313" key="4">
    <source>
        <dbReference type="EMBL" id="ORX39804.1"/>
    </source>
</evidence>
<keyword evidence="1" id="KW-0694">RNA-binding</keyword>
<dbReference type="InterPro" id="IPR035979">
    <property type="entry name" value="RBD_domain_sf"/>
</dbReference>
<feature type="compositionally biased region" description="Low complexity" evidence="2">
    <location>
        <begin position="18"/>
        <end position="33"/>
    </location>
</feature>
<proteinExistence type="predicted"/>
<dbReference type="OrthoDB" id="417481at2759"/>
<comment type="caution">
    <text evidence="4">The sequence shown here is derived from an EMBL/GenBank/DDBJ whole genome shotgun (WGS) entry which is preliminary data.</text>
</comment>
<feature type="region of interest" description="Disordered" evidence="2">
    <location>
        <begin position="425"/>
        <end position="509"/>
    </location>
</feature>
<dbReference type="Pfam" id="PF04059">
    <property type="entry name" value="RRM_2"/>
    <property type="match status" value="1"/>
</dbReference>
<reference evidence="4 5" key="1">
    <citation type="submission" date="2017-03" db="EMBL/GenBank/DDBJ databases">
        <title>Widespread Adenine N6-methylation of Active Genes in Fungi.</title>
        <authorList>
            <consortium name="DOE Joint Genome Institute"/>
            <person name="Mondo S.J."/>
            <person name="Dannebaum R.O."/>
            <person name="Kuo R.C."/>
            <person name="Louie K.B."/>
            <person name="Bewick A.J."/>
            <person name="Labutti K."/>
            <person name="Haridas S."/>
            <person name="Kuo A."/>
            <person name="Salamov A."/>
            <person name="Ahrendt S.R."/>
            <person name="Lau R."/>
            <person name="Bowen B.P."/>
            <person name="Lipzen A."/>
            <person name="Sullivan W."/>
            <person name="Andreopoulos W.B."/>
            <person name="Clum A."/>
            <person name="Lindquist E."/>
            <person name="Daum C."/>
            <person name="Northen T.R."/>
            <person name="Ramamoorthy G."/>
            <person name="Schmitz R.J."/>
            <person name="Gryganskyi A."/>
            <person name="Culley D."/>
            <person name="Magnuson J."/>
            <person name="James T.Y."/>
            <person name="O'Malley M.A."/>
            <person name="Stajich J.E."/>
            <person name="Spatafora J.W."/>
            <person name="Visel A."/>
            <person name="Grigoriev I.V."/>
        </authorList>
    </citation>
    <scope>NUCLEOTIDE SEQUENCE [LARGE SCALE GENOMIC DNA]</scope>
    <source>
        <strain evidence="4 5">NRRL Y-17943</strain>
    </source>
</reference>
<evidence type="ECO:0000313" key="5">
    <source>
        <dbReference type="Proteomes" id="UP000193218"/>
    </source>
</evidence>
<gene>
    <name evidence="4" type="ORF">BD324DRAFT_648429</name>
</gene>
<dbReference type="EMBL" id="NBSH01000002">
    <property type="protein sequence ID" value="ORX39804.1"/>
    <property type="molecule type" value="Genomic_DNA"/>
</dbReference>
<keyword evidence="5" id="KW-1185">Reference proteome</keyword>
<dbReference type="Proteomes" id="UP000193218">
    <property type="component" value="Unassembled WGS sequence"/>
</dbReference>
<dbReference type="GeneID" id="33559647"/>
<dbReference type="FunCoup" id="A0A1Y1UQP9">
    <property type="interactions" value="8"/>
</dbReference>
<protein>
    <submittedName>
        <fullName evidence="4">RNA recognition motif 2-domain-containing protein</fullName>
    </submittedName>
</protein>
<dbReference type="InParanoid" id="A0A1Y1UQP9"/>
<dbReference type="InterPro" id="IPR007201">
    <property type="entry name" value="Mei2-like_Rrm_C"/>
</dbReference>
<accession>A0A1Y1UQP9</accession>
<feature type="compositionally biased region" description="Low complexity" evidence="2">
    <location>
        <begin position="432"/>
        <end position="446"/>
    </location>
</feature>
<feature type="compositionally biased region" description="Low complexity" evidence="2">
    <location>
        <begin position="368"/>
        <end position="389"/>
    </location>
</feature>
<evidence type="ECO:0000256" key="2">
    <source>
        <dbReference type="SAM" id="MobiDB-lite"/>
    </source>
</evidence>
<name>A0A1Y1UQP9_9TREE</name>
<feature type="domain" description="Mei2-like C-terminal RNA recognition motif" evidence="3">
    <location>
        <begin position="539"/>
        <end position="635"/>
    </location>
</feature>
<feature type="region of interest" description="Disordered" evidence="2">
    <location>
        <begin position="368"/>
        <end position="407"/>
    </location>
</feature>
<dbReference type="SUPFAM" id="SSF54928">
    <property type="entry name" value="RNA-binding domain, RBD"/>
    <property type="match status" value="1"/>
</dbReference>
<dbReference type="GO" id="GO:0003723">
    <property type="term" value="F:RNA binding"/>
    <property type="evidence" value="ECO:0007669"/>
    <property type="project" value="UniProtKB-KW"/>
</dbReference>
<sequence length="712" mass="78360">MPDMSAYSSSRAARPEVPTHSSTHSPTTSTSSSHHSEQISASRRGTVDLDAMKDDSRSRRSSPTSNSTADHFAVTMRGMSKLSFSPTHVETPVVKTPVKHFGQFGNIGDGCRSRDEVPIVQSSASSIISKDSAGREISPFSSTYSASSPPTSVAPSIASHSAVAPQPPVFGLPFFPGDKSLQNESAAEIGRYLMISQIPKEVTPSEIRIKIGAIVEYKAIIVKHLQTRGVAVVTFWDPRQALQLYQRLHAKPMSFIYKPEPVHLQCMRIEKQVAAEMMANVNEPGDWEAPLSCVSLEVVGEYVVSLEAITRVLDSFGTTMWVQALGSRRFLAEFYDSRHAALAVRSLDQFPVYASHITAILLSEETRGTGASTATPPPSSRSRSWSATPQLIGAHEQQQRASFSTPQHLSGHDVFWSPATDHSSTLMSSYGTPVTPSTNTSPSPGSWGRTFEPYGAETPSSASRHRSLPPPVKITPGYSASPGWSSPYGGSQEFGRRPSGFDGLSSDRVPPQWELMDRKRVPEQNVVKRERILSGLDPRTTVMIKDVPNKLSRNELIGILNDVVPGGFDFVYLRFDFKNHCNVGYAFVNFVSVKSLYEFHVAKVGKRWNLFSSEKVLQICYATIQGKQALINKFRNSAVMDVIEEWRPQIFYSSGTRQGLPEPFPESDNPAQRYRSTAARLFSLSNPSVPHPHDTSEQYSYDFIHAAHGTGF</sequence>
<feature type="compositionally biased region" description="Polar residues" evidence="2">
    <location>
        <begin position="1"/>
        <end position="11"/>
    </location>
</feature>
<organism evidence="4 5">
    <name type="scientific">Kockovaella imperatae</name>
    <dbReference type="NCBI Taxonomy" id="4999"/>
    <lineage>
        <taxon>Eukaryota</taxon>
        <taxon>Fungi</taxon>
        <taxon>Dikarya</taxon>
        <taxon>Basidiomycota</taxon>
        <taxon>Agaricomycotina</taxon>
        <taxon>Tremellomycetes</taxon>
        <taxon>Tremellales</taxon>
        <taxon>Cuniculitremaceae</taxon>
        <taxon>Kockovaella</taxon>
    </lineage>
</organism>
<dbReference type="AlphaFoldDB" id="A0A1Y1UQP9"/>